<comment type="function">
    <text evidence="3">Flagellin is the subunit protein which polymerizes to form the filaments of bacterial flagella.</text>
</comment>
<feature type="domain" description="Flagellin N-terminal" evidence="4">
    <location>
        <begin position="5"/>
        <end position="140"/>
    </location>
</feature>
<name>A0ABV6JSP0_9PROT</name>
<reference evidence="6 7" key="1">
    <citation type="submission" date="2024-09" db="EMBL/GenBank/DDBJ databases">
        <authorList>
            <person name="Sun Q."/>
            <person name="Mori K."/>
        </authorList>
    </citation>
    <scope>NUCLEOTIDE SEQUENCE [LARGE SCALE GENOMIC DNA]</scope>
    <source>
        <strain evidence="6 7">TBRC 5777</strain>
    </source>
</reference>
<dbReference type="Pfam" id="PF00669">
    <property type="entry name" value="Flagellin_N"/>
    <property type="match status" value="1"/>
</dbReference>
<keyword evidence="2 3" id="KW-0975">Bacterial flagellum</keyword>
<dbReference type="Pfam" id="PF00700">
    <property type="entry name" value="Flagellin_C"/>
    <property type="match status" value="1"/>
</dbReference>
<comment type="subcellular location">
    <subcellularLocation>
        <location evidence="3">Secreted</location>
    </subcellularLocation>
    <subcellularLocation>
        <location evidence="3">Bacterial flagellum</location>
    </subcellularLocation>
</comment>
<dbReference type="InterPro" id="IPR046358">
    <property type="entry name" value="Flagellin_C"/>
</dbReference>
<keyword evidence="6" id="KW-0969">Cilium</keyword>
<organism evidence="6 7">
    <name type="scientific">Roseomonas elaeocarpi</name>
    <dbReference type="NCBI Taxonomy" id="907779"/>
    <lineage>
        <taxon>Bacteria</taxon>
        <taxon>Pseudomonadati</taxon>
        <taxon>Pseudomonadota</taxon>
        <taxon>Alphaproteobacteria</taxon>
        <taxon>Acetobacterales</taxon>
        <taxon>Roseomonadaceae</taxon>
        <taxon>Roseomonas</taxon>
    </lineage>
</organism>
<dbReference type="InterPro" id="IPR001492">
    <property type="entry name" value="Flagellin"/>
</dbReference>
<accession>A0ABV6JSP0</accession>
<dbReference type="PANTHER" id="PTHR42792:SF2">
    <property type="entry name" value="FLAGELLIN"/>
    <property type="match status" value="1"/>
</dbReference>
<evidence type="ECO:0000256" key="3">
    <source>
        <dbReference type="RuleBase" id="RU362073"/>
    </source>
</evidence>
<keyword evidence="7" id="KW-1185">Reference proteome</keyword>
<comment type="similarity">
    <text evidence="1 3">Belongs to the bacterial flagellin family.</text>
</comment>
<keyword evidence="6" id="KW-0966">Cell projection</keyword>
<sequence>MALSVNTNNGAMIALASLNKTNADLEATQKRISTGYKVADAKDDGAAFAVAQKVRSQQAGLETANSQLTNTTGLLTTTTSALSSLSSNMKDIRTVLTNLSNSNLDDETRKQYTAQFNSLVNQMNSKIEDSSYNGKSLISSGSTASTAADDVQLLRNENADTFKIKGTAGSDLSFDTKVGYTDAVATATSGSATTVGVPASGGTAATPPVYGTPPEAATPAGDKEFSVDSISADQATALLTGKDSGTAMYDASGNLGLGSAANTAGTPAAGTLALVKSFSTIESNINSASNQYGNDSTKVSNQITYNQSKLDAMDTGLGALVDADLAKESAELSALQVRQQLGTQALGLANSSPQTILSLFR</sequence>
<dbReference type="RefSeq" id="WP_377044496.1">
    <property type="nucleotide sequence ID" value="NZ_JBHLUN010000007.1"/>
</dbReference>
<dbReference type="PANTHER" id="PTHR42792">
    <property type="entry name" value="FLAGELLIN"/>
    <property type="match status" value="1"/>
</dbReference>
<keyword evidence="6" id="KW-0282">Flagellum</keyword>
<dbReference type="Gene3D" id="1.20.1330.10">
    <property type="entry name" value="f41 fragment of flagellin, N-terminal domain"/>
    <property type="match status" value="1"/>
</dbReference>
<evidence type="ECO:0000313" key="6">
    <source>
        <dbReference type="EMBL" id="MFC0408741.1"/>
    </source>
</evidence>
<comment type="caution">
    <text evidence="6">The sequence shown here is derived from an EMBL/GenBank/DDBJ whole genome shotgun (WGS) entry which is preliminary data.</text>
</comment>
<dbReference type="Proteomes" id="UP001589865">
    <property type="component" value="Unassembled WGS sequence"/>
</dbReference>
<evidence type="ECO:0000256" key="1">
    <source>
        <dbReference type="ARBA" id="ARBA00005709"/>
    </source>
</evidence>
<keyword evidence="3" id="KW-0964">Secreted</keyword>
<gene>
    <name evidence="6" type="ORF">ACFFGY_10800</name>
</gene>
<evidence type="ECO:0000256" key="2">
    <source>
        <dbReference type="ARBA" id="ARBA00023143"/>
    </source>
</evidence>
<protein>
    <recommendedName>
        <fullName evidence="3">Flagellin</fullName>
    </recommendedName>
</protein>
<evidence type="ECO:0000313" key="7">
    <source>
        <dbReference type="Proteomes" id="UP001589865"/>
    </source>
</evidence>
<dbReference type="PRINTS" id="PR00207">
    <property type="entry name" value="FLAGELLIN"/>
</dbReference>
<dbReference type="InterPro" id="IPR001029">
    <property type="entry name" value="Flagellin_N"/>
</dbReference>
<feature type="domain" description="Flagellin C-terminal" evidence="5">
    <location>
        <begin position="284"/>
        <end position="360"/>
    </location>
</feature>
<dbReference type="EMBL" id="JBHLUN010000007">
    <property type="protein sequence ID" value="MFC0408741.1"/>
    <property type="molecule type" value="Genomic_DNA"/>
</dbReference>
<dbReference type="SUPFAM" id="SSF64518">
    <property type="entry name" value="Phase 1 flagellin"/>
    <property type="match status" value="1"/>
</dbReference>
<evidence type="ECO:0000259" key="4">
    <source>
        <dbReference type="Pfam" id="PF00669"/>
    </source>
</evidence>
<proteinExistence type="inferred from homology"/>
<evidence type="ECO:0000259" key="5">
    <source>
        <dbReference type="Pfam" id="PF00700"/>
    </source>
</evidence>